<reference evidence="1 2" key="1">
    <citation type="journal article" date="2019" name="Int. J. Syst. Evol. Microbiol.">
        <title>The Global Catalogue of Microorganisms (GCM) 10K type strain sequencing project: providing services to taxonomists for standard genome sequencing and annotation.</title>
        <authorList>
            <consortium name="The Broad Institute Genomics Platform"/>
            <consortium name="The Broad Institute Genome Sequencing Center for Infectious Disease"/>
            <person name="Wu L."/>
            <person name="Ma J."/>
        </authorList>
    </citation>
    <scope>NUCLEOTIDE SEQUENCE [LARGE SCALE GENOMIC DNA]</scope>
    <source>
        <strain evidence="1 2">JCM 10425</strain>
    </source>
</reference>
<comment type="caution">
    <text evidence="1">The sequence shown here is derived from an EMBL/GenBank/DDBJ whole genome shotgun (WGS) entry which is preliminary data.</text>
</comment>
<dbReference type="Proteomes" id="UP001500967">
    <property type="component" value="Unassembled WGS sequence"/>
</dbReference>
<accession>A0ABN0V5Q7</accession>
<name>A0ABN0V5Q7_9ACTN</name>
<evidence type="ECO:0000313" key="1">
    <source>
        <dbReference type="EMBL" id="GAA0276360.1"/>
    </source>
</evidence>
<keyword evidence="2" id="KW-1185">Reference proteome</keyword>
<protein>
    <recommendedName>
        <fullName evidence="3">MFS transporter</fullName>
    </recommendedName>
</protein>
<organism evidence="1 2">
    <name type="scientific">Cryptosporangium japonicum</name>
    <dbReference type="NCBI Taxonomy" id="80872"/>
    <lineage>
        <taxon>Bacteria</taxon>
        <taxon>Bacillati</taxon>
        <taxon>Actinomycetota</taxon>
        <taxon>Actinomycetes</taxon>
        <taxon>Cryptosporangiales</taxon>
        <taxon>Cryptosporangiaceae</taxon>
        <taxon>Cryptosporangium</taxon>
    </lineage>
</organism>
<dbReference type="EMBL" id="BAAAGX010000034">
    <property type="protein sequence ID" value="GAA0276360.1"/>
    <property type="molecule type" value="Genomic_DNA"/>
</dbReference>
<sequence length="75" mass="7885">MGRERAFAPLRRDAVVLPGLRERPRACTLAGVSAWLLLYFGVEASVGVSLPVSIGAVAESDRYGARARIGSATVA</sequence>
<gene>
    <name evidence="1" type="ORF">GCM10009539_75200</name>
</gene>
<evidence type="ECO:0000313" key="2">
    <source>
        <dbReference type="Proteomes" id="UP001500967"/>
    </source>
</evidence>
<proteinExistence type="predicted"/>
<evidence type="ECO:0008006" key="3">
    <source>
        <dbReference type="Google" id="ProtNLM"/>
    </source>
</evidence>